<dbReference type="SUPFAM" id="SSF52425">
    <property type="entry name" value="Cryptochrome/photolyase, N-terminal domain"/>
    <property type="match status" value="1"/>
</dbReference>
<feature type="domain" description="Photolyase/cryptochrome alpha/beta" evidence="8">
    <location>
        <begin position="92"/>
        <end position="230"/>
    </location>
</feature>
<evidence type="ECO:0000256" key="3">
    <source>
        <dbReference type="ARBA" id="ARBA00022827"/>
    </source>
</evidence>
<keyword evidence="10" id="KW-1185">Reference proteome</keyword>
<evidence type="ECO:0000256" key="5">
    <source>
        <dbReference type="PIRSR" id="PIRSR602081-1"/>
    </source>
</evidence>
<comment type="cofactor">
    <cofactor evidence="5">
        <name>FAD</name>
        <dbReference type="ChEBI" id="CHEBI:57692"/>
    </cofactor>
    <text evidence="5">Binds 1 FAD per subunit.</text>
</comment>
<comment type="caution">
    <text evidence="9">The sequence shown here is derived from an EMBL/GenBank/DDBJ whole genome shotgun (WGS) entry which is preliminary data.</text>
</comment>
<evidence type="ECO:0000256" key="4">
    <source>
        <dbReference type="ARBA" id="ARBA00022991"/>
    </source>
</evidence>
<evidence type="ECO:0000256" key="7">
    <source>
        <dbReference type="SAM" id="MobiDB-lite"/>
    </source>
</evidence>
<dbReference type="GO" id="GO:0006139">
    <property type="term" value="P:nucleobase-containing compound metabolic process"/>
    <property type="evidence" value="ECO:0007669"/>
    <property type="project" value="UniProtKB-ARBA"/>
</dbReference>
<evidence type="ECO:0000313" key="9">
    <source>
        <dbReference type="EMBL" id="OLQ01351.1"/>
    </source>
</evidence>
<feature type="binding site" evidence="5">
    <location>
        <begin position="458"/>
        <end position="460"/>
    </location>
    <ligand>
        <name>FAD</name>
        <dbReference type="ChEBI" id="CHEBI:57692"/>
    </ligand>
</feature>
<dbReference type="InterPro" id="IPR005101">
    <property type="entry name" value="Cryptochr/Photolyase_FAD-bd"/>
</dbReference>
<dbReference type="PROSITE" id="PS00394">
    <property type="entry name" value="DNA_PHOTOLYASES_1_1"/>
    <property type="match status" value="1"/>
</dbReference>
<evidence type="ECO:0000256" key="2">
    <source>
        <dbReference type="ARBA" id="ARBA00022630"/>
    </source>
</evidence>
<comment type="similarity">
    <text evidence="1">Belongs to the DNA photolyase class-1 family.</text>
</comment>
<feature type="region of interest" description="Disordered" evidence="7">
    <location>
        <begin position="1"/>
        <end position="26"/>
    </location>
</feature>
<feature type="compositionally biased region" description="Low complexity" evidence="7">
    <location>
        <begin position="8"/>
        <end position="26"/>
    </location>
</feature>
<reference evidence="9 10" key="1">
    <citation type="submission" date="2016-02" db="EMBL/GenBank/DDBJ databases">
        <title>Genome analysis of coral dinoflagellate symbionts highlights evolutionary adaptations to a symbiotic lifestyle.</title>
        <authorList>
            <person name="Aranda M."/>
            <person name="Li Y."/>
            <person name="Liew Y.J."/>
            <person name="Baumgarten S."/>
            <person name="Simakov O."/>
            <person name="Wilson M."/>
            <person name="Piel J."/>
            <person name="Ashoor H."/>
            <person name="Bougouffa S."/>
            <person name="Bajic V.B."/>
            <person name="Ryu T."/>
            <person name="Ravasi T."/>
            <person name="Bayer T."/>
            <person name="Micklem G."/>
            <person name="Kim H."/>
            <person name="Bhak J."/>
            <person name="Lajeunesse T.C."/>
            <person name="Voolstra C.R."/>
        </authorList>
    </citation>
    <scope>NUCLEOTIDE SEQUENCE [LARGE SCALE GENOMIC DNA]</scope>
    <source>
        <strain evidence="9 10">CCMP2467</strain>
    </source>
</reference>
<dbReference type="PANTHER" id="PTHR11455">
    <property type="entry name" value="CRYPTOCHROME"/>
    <property type="match status" value="1"/>
</dbReference>
<keyword evidence="4" id="KW-0157">Chromophore</keyword>
<dbReference type="GO" id="GO:0003904">
    <property type="term" value="F:deoxyribodipyrimidine photo-lyase activity"/>
    <property type="evidence" value="ECO:0007669"/>
    <property type="project" value="TreeGrafter"/>
</dbReference>
<dbReference type="GO" id="GO:0043153">
    <property type="term" value="P:entrainment of circadian clock by photoperiod"/>
    <property type="evidence" value="ECO:0007669"/>
    <property type="project" value="TreeGrafter"/>
</dbReference>
<dbReference type="InterPro" id="IPR006050">
    <property type="entry name" value="DNA_photolyase_N"/>
</dbReference>
<dbReference type="InterPro" id="IPR002081">
    <property type="entry name" value="Cryptochrome/DNA_photolyase_1"/>
</dbReference>
<dbReference type="SUPFAM" id="SSF50985">
    <property type="entry name" value="RCC1/BLIP-II"/>
    <property type="match status" value="1"/>
</dbReference>
<name>A0A1Q9E1R1_SYMMI</name>
<gene>
    <name evidence="9" type="primary">CRY1</name>
    <name evidence="9" type="ORF">AK812_SmicGene15901</name>
</gene>
<dbReference type="GO" id="GO:0005737">
    <property type="term" value="C:cytoplasm"/>
    <property type="evidence" value="ECO:0007669"/>
    <property type="project" value="TreeGrafter"/>
</dbReference>
<dbReference type="InterPro" id="IPR018394">
    <property type="entry name" value="DNA_photolyase_1_CS_C"/>
</dbReference>
<feature type="site" description="Electron transfer via tryptophanyl radical" evidence="6">
    <location>
        <position position="468"/>
    </location>
</feature>
<dbReference type="GO" id="GO:0003677">
    <property type="term" value="F:DNA binding"/>
    <property type="evidence" value="ECO:0007669"/>
    <property type="project" value="TreeGrafter"/>
</dbReference>
<evidence type="ECO:0000256" key="1">
    <source>
        <dbReference type="ARBA" id="ARBA00005862"/>
    </source>
</evidence>
<dbReference type="Gene3D" id="3.40.50.620">
    <property type="entry name" value="HUPs"/>
    <property type="match status" value="1"/>
</dbReference>
<feature type="site" description="Electron transfer via tryptophanyl radical" evidence="6">
    <location>
        <position position="445"/>
    </location>
</feature>
<dbReference type="GO" id="GO:0006950">
    <property type="term" value="P:response to stress"/>
    <property type="evidence" value="ECO:0007669"/>
    <property type="project" value="UniProtKB-ARBA"/>
</dbReference>
<evidence type="ECO:0000259" key="8">
    <source>
        <dbReference type="PROSITE" id="PS51645"/>
    </source>
</evidence>
<dbReference type="Proteomes" id="UP000186817">
    <property type="component" value="Unassembled WGS sequence"/>
</dbReference>
<dbReference type="GO" id="GO:0032922">
    <property type="term" value="P:circadian regulation of gene expression"/>
    <property type="evidence" value="ECO:0007669"/>
    <property type="project" value="TreeGrafter"/>
</dbReference>
<dbReference type="Gene3D" id="1.10.579.10">
    <property type="entry name" value="DNA Cyclobutane Dipyrimidine Photolyase, subunit A, domain 3"/>
    <property type="match status" value="1"/>
</dbReference>
<dbReference type="Gene3D" id="2.130.10.30">
    <property type="entry name" value="Regulator of chromosome condensation 1/beta-lactamase-inhibitor protein II"/>
    <property type="match status" value="2"/>
</dbReference>
<dbReference type="PROSITE" id="PS51645">
    <property type="entry name" value="PHR_CRY_ALPHA_BETA"/>
    <property type="match status" value="1"/>
</dbReference>
<dbReference type="Pfam" id="PF00875">
    <property type="entry name" value="DNA_photolyase"/>
    <property type="match status" value="1"/>
</dbReference>
<dbReference type="SUPFAM" id="SSF48173">
    <property type="entry name" value="Cryptochrome/photolyase FAD-binding domain"/>
    <property type="match status" value="1"/>
</dbReference>
<organism evidence="9 10">
    <name type="scientific">Symbiodinium microadriaticum</name>
    <name type="common">Dinoflagellate</name>
    <name type="synonym">Zooxanthella microadriatica</name>
    <dbReference type="NCBI Taxonomy" id="2951"/>
    <lineage>
        <taxon>Eukaryota</taxon>
        <taxon>Sar</taxon>
        <taxon>Alveolata</taxon>
        <taxon>Dinophyceae</taxon>
        <taxon>Suessiales</taxon>
        <taxon>Symbiodiniaceae</taxon>
        <taxon>Symbiodinium</taxon>
    </lineage>
</organism>
<accession>A0A1Q9E1R1</accession>
<keyword evidence="3 5" id="KW-0274">FAD</keyword>
<dbReference type="GO" id="GO:0005634">
    <property type="term" value="C:nucleus"/>
    <property type="evidence" value="ECO:0007669"/>
    <property type="project" value="TreeGrafter"/>
</dbReference>
<sequence>MRRWGRLSGAARGTEEAAAAGAATSAAPSLACQKVPEEDDWLPTAQCADVPINPKISLSFRDKVRRGLRVAAPTARRRPLAAKRAETQPGGSVLVWLRPFDLRLHDQPALFHAAQSRKAVHLIFAWSEEDDVAEGEWQLAGTAAAFFLHHAVASLDMSIQTRYGNTIRTRRGSSLAEAVLAAAQEAGAEEVLTSSAVQPTGPQGVTVDREVARALESAGIKLRTFDSFLLYDIKQVKIDLGTYRGHFGTLTPFHSACFNQPPVGKPMPEPSQLPAPRQLLRDDGLETLGFAEMPQKPDKTVLNWGIPILESWDISESAALQILRRFLADGLRRYEAGRQLADASAVTRISPYLRFGMLSPRLMFHEMKAAGAKEASIVRSRPIRAHYEGQAWNTDPTALRRWQRGQTGFPLIDAGMRELWTTGWMAQNVRMVAAILLCEHLNIHWIEGERWFHHTLVDADQAINPMMWQNAGKSGLDQWNFTMHAASAGKTQDPKGHYIRRWCPELSKLPTQFVHAPWDAPAHVLEAAGVRLGPEGNYPHRILVDLHAAAKRSAEAIREQRKRSSGWINDQGYDLIVIPRGASVAHDGQKFRVFTKPEYRNPRTSSLCWKSRQRPPACPAECRERVALRFGVAGCCGLVLQPRCPRRIHESLGRIALARMQFPRELGSQALREPAKAWTLRSPRFSWWEEYQKCQSFEDFKRAMPFRPNTANLIHIVIVGDDEQLQRQIHLESVLRHVEVFTGFKVLLRGGKDSPIPRMRLAASGQRTSVDGVPQTDPQDRLGLYSTSRYFSTGNAEDYHRASIDGSDAGSGHRASVHSVPFSPSMYSQGPVSPGSSSTAQARTKRLELSKLFAKLLSREVLKLCGVKECHLLHCLMNPLPQIDSEVTPEAVSLLPFSLCCGCLRKLQWITQADLLDRYARLAPVTHAWFFEETQWLWERMVQASLEVNADQSVELLNSSGDVLDGSSSIKRARLQNGDVLTLHVKQVALAATKRGIFGGCSAFAAVQGDGSVVTWGDIAHGGDSGAVEQQLQNVQQIQESGGAFAAILGDGSVVTWGSASYGGDSRAVQEQLKNVQQIQASGGAFAAILGDGSVVTWGSALCGGDSSSVQNQLRDVQQIQASSGAFAAILGDGSVVTWGDANSGADSSAVHAQLKNVQHIQPSNGDFAALLDDGSVVAWGWRESYGDNSGAVQQQLKNVQQIQASGGAFAAILGDGSVVTWGSAPYGGDSSAVQQQLKNVQQIQASAHAFAAILGDASVVTWGYANFGGDSSAVQHQLRDVQRIQASYNAFAAILGDGSVVTWGDADGGGDSSAVRDQLRDVQRIQASYHAFASILGDGSVVTWGDAHGGGDSSAVQVWIRGNSRQGRHANFGVLEHPRTYRKQVQVRASEEKWQGAQISNGCGCYRRRQRGGLKLGRLGVSMRHWRFKDLINTLLGMAWHPSEAVALLARSQLLHKEPPVPSDARLVETSQKFLEDVERRKPVLSHSCPWQKTPEPRAASAAKLSAEVSGKVMHPKIPPLLRQVLANLGVSSTEDVLLRHLSTLRFTASTASGSGTFLVETPVAVLVEGSPPSDPDSDPVGPTQLVLKASTDRAALLQDVRNWFSASALLGPARVPRPLLEEPEAFDGLLAWPLELVRSRSAWQTALEDARQSRKQPELFEGLELRLATSAEDSGA</sequence>
<dbReference type="Gene3D" id="1.25.40.80">
    <property type="match status" value="1"/>
</dbReference>
<dbReference type="Pfam" id="PF03441">
    <property type="entry name" value="FAD_binding_7"/>
    <property type="match status" value="1"/>
</dbReference>
<dbReference type="InterPro" id="IPR036134">
    <property type="entry name" value="Crypto/Photolyase_FAD-like_sf"/>
</dbReference>
<dbReference type="EMBL" id="LSRX01000295">
    <property type="protein sequence ID" value="OLQ01351.1"/>
    <property type="molecule type" value="Genomic_DNA"/>
</dbReference>
<proteinExistence type="inferred from homology"/>
<dbReference type="InterPro" id="IPR014729">
    <property type="entry name" value="Rossmann-like_a/b/a_fold"/>
</dbReference>
<evidence type="ECO:0000313" key="10">
    <source>
        <dbReference type="Proteomes" id="UP000186817"/>
    </source>
</evidence>
<dbReference type="InterPro" id="IPR036155">
    <property type="entry name" value="Crypto/Photolyase_N_sf"/>
</dbReference>
<keyword evidence="2 5" id="KW-0285">Flavoprotein</keyword>
<dbReference type="InterPro" id="IPR009091">
    <property type="entry name" value="RCC1/BLIP-II"/>
</dbReference>
<dbReference type="OrthoDB" id="447766at2759"/>
<protein>
    <submittedName>
        <fullName evidence="9">Cryptochrome-1</fullName>
    </submittedName>
</protein>
<feature type="binding site" evidence="5">
    <location>
        <position position="334"/>
    </location>
    <ligand>
        <name>FAD</name>
        <dbReference type="ChEBI" id="CHEBI:57692"/>
    </ligand>
</feature>
<dbReference type="PRINTS" id="PR00147">
    <property type="entry name" value="DNAPHOTLYASE"/>
</dbReference>
<dbReference type="PANTHER" id="PTHR11455:SF18">
    <property type="entry name" value="SI:CH1073-390K14.1"/>
    <property type="match status" value="1"/>
</dbReference>
<evidence type="ECO:0000256" key="6">
    <source>
        <dbReference type="PIRSR" id="PIRSR602081-2"/>
    </source>
</evidence>
<dbReference type="GO" id="GO:0071949">
    <property type="term" value="F:FAD binding"/>
    <property type="evidence" value="ECO:0007669"/>
    <property type="project" value="TreeGrafter"/>
</dbReference>
<feature type="site" description="Electron transfer via tryptophanyl radical" evidence="6">
    <location>
        <position position="392"/>
    </location>
</feature>